<dbReference type="Proteomes" id="UP001494902">
    <property type="component" value="Unassembled WGS sequence"/>
</dbReference>
<sequence length="462" mass="49702">MDSDPGRPPPGDDLDIYLGSLDADALRALLRTIADGDPAVDRLLRVRATAGTPDPGATRRLTAAVTEALRTREFIDYRHSFDVAKDANAVLDELEDHLDAGAPDTVRPALERATTRLRALALQADDSAGVIGDAGQRAVDLHARSCREGSPDGRRLARWLVKFRVGSPGWPEVVLDDHLAGLGDAGLTAYRAAVAGLDPTGDTLFEIERMRLELADHDGDVDAAIDILQHGGRSPTYGGIVRRLRAAGRESEVLGWMDRAIADGRVSGRLGPSGADHWLDPADVARVLLGAGRPDDAVGVLRTEFTSRPDRTTFAALLAFAGELGRREAEREWALAHARSRAGSHERGAVLVDLALGEGDLAAAWAAADEFGAGAGWRDLAEASRDERPLGAAQLYRSEVDAQLEGGADTRVYASVAETLVDVRELHRAAGSEEDFVQYLRVLRETYRRRTSLMTALNRNGL</sequence>
<dbReference type="RefSeq" id="WP_349300822.1">
    <property type="nucleotide sequence ID" value="NZ_JBEDNQ010000011.1"/>
</dbReference>
<name>A0ABV1KHC4_9PSEU</name>
<keyword evidence="2" id="KW-1185">Reference proteome</keyword>
<protein>
    <submittedName>
        <fullName evidence="1">DUF6880 family protein</fullName>
    </submittedName>
</protein>
<proteinExistence type="predicted"/>
<dbReference type="EMBL" id="JBEDNQ010000011">
    <property type="protein sequence ID" value="MEQ3553764.1"/>
    <property type="molecule type" value="Genomic_DNA"/>
</dbReference>
<organism evidence="1 2">
    <name type="scientific">Pseudonocardia nematodicida</name>
    <dbReference type="NCBI Taxonomy" id="1206997"/>
    <lineage>
        <taxon>Bacteria</taxon>
        <taxon>Bacillati</taxon>
        <taxon>Actinomycetota</taxon>
        <taxon>Actinomycetes</taxon>
        <taxon>Pseudonocardiales</taxon>
        <taxon>Pseudonocardiaceae</taxon>
        <taxon>Pseudonocardia</taxon>
    </lineage>
</organism>
<reference evidence="1 2" key="1">
    <citation type="submission" date="2024-03" db="EMBL/GenBank/DDBJ databases">
        <title>Draft genome sequence of Pseudonocardia nematodicida JCM 31783.</title>
        <authorList>
            <person name="Butdee W."/>
            <person name="Duangmal K."/>
        </authorList>
    </citation>
    <scope>NUCLEOTIDE SEQUENCE [LARGE SCALE GENOMIC DNA]</scope>
    <source>
        <strain evidence="1 2">JCM 31783</strain>
    </source>
</reference>
<evidence type="ECO:0000313" key="1">
    <source>
        <dbReference type="EMBL" id="MEQ3553764.1"/>
    </source>
</evidence>
<gene>
    <name evidence="1" type="ORF">WIS52_25095</name>
</gene>
<accession>A0ABV1KHC4</accession>
<comment type="caution">
    <text evidence="1">The sequence shown here is derived from an EMBL/GenBank/DDBJ whole genome shotgun (WGS) entry which is preliminary data.</text>
</comment>
<evidence type="ECO:0000313" key="2">
    <source>
        <dbReference type="Proteomes" id="UP001494902"/>
    </source>
</evidence>